<feature type="region of interest" description="Disordered" evidence="1">
    <location>
        <begin position="113"/>
        <end position="146"/>
    </location>
</feature>
<proteinExistence type="predicted"/>
<keyword evidence="3" id="KW-1185">Reference proteome</keyword>
<protein>
    <submittedName>
        <fullName evidence="2">Uncharacterized protein</fullName>
    </submittedName>
</protein>
<name>A0AAF1BK18_9TREE</name>
<dbReference type="Proteomes" id="UP000827549">
    <property type="component" value="Chromosome 2"/>
</dbReference>
<sequence length="189" mass="19629">MVANMLVASDYAELALVSSTRRALAPEERDRLAERTAILDGIVVTWNDEDRVVYAASDPAFGALLTAGGTVGAEEISSAMWELGATSAGVKDAAGGAIEAEALDEALRITEGVQREAETSSGELDPGTGDAGAPTPGGGSGAWSLSSTADYVPDHTFTPRSPTDTDDLVGVRAVYRLCEGCYSRGYHKD</sequence>
<reference evidence="2" key="1">
    <citation type="submission" date="2023-10" db="EMBL/GenBank/DDBJ databases">
        <authorList>
            <person name="Noh H."/>
        </authorList>
    </citation>
    <scope>NUCLEOTIDE SEQUENCE</scope>
    <source>
        <strain evidence="2">DUCC4014</strain>
    </source>
</reference>
<dbReference type="RefSeq" id="XP_062625096.1">
    <property type="nucleotide sequence ID" value="XM_062769112.1"/>
</dbReference>
<evidence type="ECO:0000256" key="1">
    <source>
        <dbReference type="SAM" id="MobiDB-lite"/>
    </source>
</evidence>
<feature type="compositionally biased region" description="Low complexity" evidence="1">
    <location>
        <begin position="125"/>
        <end position="134"/>
    </location>
</feature>
<dbReference type="EMBL" id="CP086715">
    <property type="protein sequence ID" value="WOO79064.1"/>
    <property type="molecule type" value="Genomic_DNA"/>
</dbReference>
<gene>
    <name evidence="2" type="ORF">LOC62_02G002601</name>
</gene>
<dbReference type="AlphaFoldDB" id="A0AAF1BK18"/>
<dbReference type="GeneID" id="87805848"/>
<evidence type="ECO:0000313" key="2">
    <source>
        <dbReference type="EMBL" id="WOO79064.1"/>
    </source>
</evidence>
<organism evidence="2 3">
    <name type="scientific">Vanrija pseudolonga</name>
    <dbReference type="NCBI Taxonomy" id="143232"/>
    <lineage>
        <taxon>Eukaryota</taxon>
        <taxon>Fungi</taxon>
        <taxon>Dikarya</taxon>
        <taxon>Basidiomycota</taxon>
        <taxon>Agaricomycotina</taxon>
        <taxon>Tremellomycetes</taxon>
        <taxon>Trichosporonales</taxon>
        <taxon>Trichosporonaceae</taxon>
        <taxon>Vanrija</taxon>
    </lineage>
</organism>
<evidence type="ECO:0000313" key="3">
    <source>
        <dbReference type="Proteomes" id="UP000827549"/>
    </source>
</evidence>
<accession>A0AAF1BK18</accession>